<dbReference type="Pfam" id="PF14265">
    <property type="entry name" value="DUF4355"/>
    <property type="match status" value="1"/>
</dbReference>
<reference evidence="3" key="1">
    <citation type="journal article" date="2011" name="Science">
        <title>Rapid pneumococcal evolution in response to clinical interventions.</title>
        <authorList>
            <person name="Croucher N.J."/>
            <person name="Harris S.R."/>
            <person name="Fraser C."/>
            <person name="Quail M.A."/>
            <person name="Burton J."/>
            <person name="Van der Linden M."/>
            <person name="McGee L."/>
            <person name="Von Gottberg A."/>
            <person name="Song J.H."/>
            <person name="Ko K.S."/>
            <person name="Pichon B."/>
            <person name="Baker S."/>
            <person name="Parry C.M."/>
            <person name="Lambertsen L.M."/>
            <person name="Shahinas D."/>
            <person name="Pillai D.R."/>
            <person name="Mitchell T.J."/>
            <person name="Dougan G."/>
            <person name="Tomasz A."/>
            <person name="Klugman K.P."/>
            <person name="Parkhill J."/>
            <person name="Hanage W.P."/>
            <person name="Bentley S.D."/>
        </authorList>
    </citation>
    <scope>NUCLEOTIDE SEQUENCE [LARGE SCALE GENOMIC DNA]</scope>
</reference>
<sequence>MEITVGDDFKNRRFAMNEETQTVETVEEQKVPAEPAQQPQDEKKYTDADVDAIIDKKFAKWKSEQEAKENEAKKLAKMNADEKQKYQLDQREQELADREKAIARKELTAEAKAMLSERDLPVELVNVVDLTSAETVSQSVAVLQKSWEQAVQKGVQEKLKGGAPMKQAPVDSDGITKEEFARMGYQSRNELYQKNPELYKKLKG</sequence>
<accession>E8ZDF3</accession>
<keyword evidence="3" id="KW-1185">Reference proteome</keyword>
<organism evidence="2 3">
    <name type="scientific">Streptococcus phage 34117</name>
    <dbReference type="NCBI Taxonomy" id="870471"/>
    <lineage>
        <taxon>Viruses</taxon>
        <taxon>Duplodnaviria</taxon>
        <taxon>Heunggongvirae</taxon>
        <taxon>Uroviricota</taxon>
        <taxon>Caudoviricetes</taxon>
        <taxon>Ferrettivirinae</taxon>
        <taxon>Hinxtonvirus</taxon>
        <taxon>Hinxtonvirus hv34117</taxon>
    </lineage>
</organism>
<evidence type="ECO:0000313" key="3">
    <source>
        <dbReference type="Proteomes" id="UP000393005"/>
    </source>
</evidence>
<evidence type="ECO:0000256" key="1">
    <source>
        <dbReference type="SAM" id="MobiDB-lite"/>
    </source>
</evidence>
<name>E8ZDF3_9CAUD</name>
<evidence type="ECO:0000313" key="2">
    <source>
        <dbReference type="EMBL" id="CBW39044.1"/>
    </source>
</evidence>
<dbReference type="Proteomes" id="UP000393005">
    <property type="component" value="Segment"/>
</dbReference>
<proteinExistence type="predicted"/>
<dbReference type="InterPro" id="IPR025580">
    <property type="entry name" value="Gp46"/>
</dbReference>
<feature type="region of interest" description="Disordered" evidence="1">
    <location>
        <begin position="1"/>
        <end position="47"/>
    </location>
</feature>
<protein>
    <submittedName>
        <fullName evidence="2">Putative phage scaffold protein</fullName>
    </submittedName>
</protein>
<dbReference type="EMBL" id="FR671407">
    <property type="protein sequence ID" value="CBW39044.1"/>
    <property type="molecule type" value="Genomic_DNA"/>
</dbReference>